<gene>
    <name evidence="3" type="ORF">J6595_21415</name>
</gene>
<dbReference type="SUPFAM" id="SSF52172">
    <property type="entry name" value="CheY-like"/>
    <property type="match status" value="1"/>
</dbReference>
<dbReference type="InterPro" id="IPR052893">
    <property type="entry name" value="TCS_response_regulator"/>
</dbReference>
<dbReference type="PANTHER" id="PTHR44520:SF2">
    <property type="entry name" value="RESPONSE REGULATOR RCP1"/>
    <property type="match status" value="1"/>
</dbReference>
<dbReference type="Pfam" id="PF00072">
    <property type="entry name" value="Response_reg"/>
    <property type="match status" value="1"/>
</dbReference>
<dbReference type="PROSITE" id="PS50110">
    <property type="entry name" value="RESPONSE_REGULATORY"/>
    <property type="match status" value="1"/>
</dbReference>
<dbReference type="InterPro" id="IPR011006">
    <property type="entry name" value="CheY-like_superfamily"/>
</dbReference>
<evidence type="ECO:0000313" key="3">
    <source>
        <dbReference type="EMBL" id="MBP0618147.1"/>
    </source>
</evidence>
<accession>A0ABS4BN28</accession>
<reference evidence="3 4" key="1">
    <citation type="submission" date="2021-04" db="EMBL/GenBank/DDBJ databases">
        <title>Whole genome sequence of Jiella sp. KSK16Y-1.</title>
        <authorList>
            <person name="Tuo L."/>
        </authorList>
    </citation>
    <scope>NUCLEOTIDE SEQUENCE [LARGE SCALE GENOMIC DNA]</scope>
    <source>
        <strain evidence="3 4">KSK16Y-1</strain>
    </source>
</reference>
<sequence length="145" mass="16013">MTAPIKVLLVEDNPADADLTIETFDMSKLKIELSVARDGVEALAMLRGETKDSDATIPDLMLLDLNLPRKGGRELLADIRGDERLRSIPVVILTSSEAERDIVESYALGANCYVTKPVGLEAFQQIVQAVEDFWFTVVKLPPSRQ</sequence>
<dbReference type="SMART" id="SM00448">
    <property type="entry name" value="REC"/>
    <property type="match status" value="1"/>
</dbReference>
<dbReference type="RefSeq" id="WP_209597604.1">
    <property type="nucleotide sequence ID" value="NZ_JAGJCF010000026.1"/>
</dbReference>
<evidence type="ECO:0000313" key="4">
    <source>
        <dbReference type="Proteomes" id="UP000678276"/>
    </source>
</evidence>
<evidence type="ECO:0000259" key="2">
    <source>
        <dbReference type="PROSITE" id="PS50110"/>
    </source>
</evidence>
<feature type="modified residue" description="4-aspartylphosphate" evidence="1">
    <location>
        <position position="64"/>
    </location>
</feature>
<protein>
    <submittedName>
        <fullName evidence="3">Response regulator</fullName>
    </submittedName>
</protein>
<comment type="caution">
    <text evidence="3">The sequence shown here is derived from an EMBL/GenBank/DDBJ whole genome shotgun (WGS) entry which is preliminary data.</text>
</comment>
<feature type="domain" description="Response regulatory" evidence="2">
    <location>
        <begin position="6"/>
        <end position="131"/>
    </location>
</feature>
<dbReference type="Proteomes" id="UP000678276">
    <property type="component" value="Unassembled WGS sequence"/>
</dbReference>
<keyword evidence="1" id="KW-0597">Phosphoprotein</keyword>
<organism evidence="3 4">
    <name type="scientific">Jiella mangrovi</name>
    <dbReference type="NCBI Taxonomy" id="2821407"/>
    <lineage>
        <taxon>Bacteria</taxon>
        <taxon>Pseudomonadati</taxon>
        <taxon>Pseudomonadota</taxon>
        <taxon>Alphaproteobacteria</taxon>
        <taxon>Hyphomicrobiales</taxon>
        <taxon>Aurantimonadaceae</taxon>
        <taxon>Jiella</taxon>
    </lineage>
</organism>
<name>A0ABS4BN28_9HYPH</name>
<proteinExistence type="predicted"/>
<dbReference type="Gene3D" id="3.40.50.2300">
    <property type="match status" value="1"/>
</dbReference>
<dbReference type="PANTHER" id="PTHR44520">
    <property type="entry name" value="RESPONSE REGULATOR RCP1-RELATED"/>
    <property type="match status" value="1"/>
</dbReference>
<evidence type="ECO:0000256" key="1">
    <source>
        <dbReference type="PROSITE-ProRule" id="PRU00169"/>
    </source>
</evidence>
<dbReference type="CDD" id="cd17557">
    <property type="entry name" value="REC_Rcp-like"/>
    <property type="match status" value="1"/>
</dbReference>
<dbReference type="EMBL" id="JAGJCF010000026">
    <property type="protein sequence ID" value="MBP0618147.1"/>
    <property type="molecule type" value="Genomic_DNA"/>
</dbReference>
<keyword evidence="4" id="KW-1185">Reference proteome</keyword>
<dbReference type="InterPro" id="IPR001789">
    <property type="entry name" value="Sig_transdc_resp-reg_receiver"/>
</dbReference>